<evidence type="ECO:0000256" key="2">
    <source>
        <dbReference type="ARBA" id="ARBA00022884"/>
    </source>
</evidence>
<dbReference type="Pfam" id="PF00076">
    <property type="entry name" value="RRM_1"/>
    <property type="match status" value="2"/>
</dbReference>
<protein>
    <recommendedName>
        <fullName evidence="5">RRM domain-containing protein</fullName>
    </recommendedName>
</protein>
<feature type="region of interest" description="Disordered" evidence="4">
    <location>
        <begin position="204"/>
        <end position="300"/>
    </location>
</feature>
<accession>A0A8J4Q1H4</accession>
<dbReference type="SMART" id="SM00360">
    <property type="entry name" value="RRM"/>
    <property type="match status" value="3"/>
</dbReference>
<evidence type="ECO:0000256" key="3">
    <source>
        <dbReference type="PROSITE-ProRule" id="PRU00176"/>
    </source>
</evidence>
<evidence type="ECO:0000256" key="1">
    <source>
        <dbReference type="ARBA" id="ARBA00022737"/>
    </source>
</evidence>
<dbReference type="Gene3D" id="3.30.70.330">
    <property type="match status" value="3"/>
</dbReference>
<dbReference type="PROSITE" id="PS50102">
    <property type="entry name" value="RRM"/>
    <property type="match status" value="3"/>
</dbReference>
<proteinExistence type="predicted"/>
<evidence type="ECO:0000256" key="4">
    <source>
        <dbReference type="SAM" id="MobiDB-lite"/>
    </source>
</evidence>
<feature type="domain" description="RRM" evidence="5">
    <location>
        <begin position="20"/>
        <end position="116"/>
    </location>
</feature>
<sequence length="527" mass="58583">MDNNNNNSNQFDPVDQDALTNLIVNNIPKTLDSDGLKVLFEKHGPLASYKVVYNRKNTSPPTTNTSTTTGAAGQQLNMGYGFVKFVNPDHASIAISSMNGYEIEPMKPIKVSYAQPTSAQSSHANLYINRLEPHITKEILKELFVPFGDVSESRILVDPTTGNSRCVGFVHFTSRRDALKAVTAMNGAIIKQQTTPIYVKFADQKEESNTSNRSKPNHKGFNNSYNQNNHQNNNNNNSNNNNNNNFRHHHHHHNNNSNNIQNTNSNININTNINNNHQNNQTNQPNQTNTQTSNNNYTQNSLINQNNSNNYFNTNQGYNHYFNNSNNLTNIEGGGFNFNSTTNNGGGASNFMNNGFYDHSLNTISPPTTRYDQMGLSSYHQQGTYLQNNFPTSSASSFYSPQQIDPSMDMYNQGYIGNMFSMFSVHISNLAVEIEENYLYKLFGPFGALSGIQLIGNGQAIVNFMDYDSAQNAINNLNGKIFSGRPIQVVFLNSAQSTTSPEISANQIPSYHYPSYNNNGNGSNGSA</sequence>
<dbReference type="PRINTS" id="PR00961">
    <property type="entry name" value="HUDSXLRNA"/>
</dbReference>
<keyword evidence="1" id="KW-0677">Repeat</keyword>
<dbReference type="InterPro" id="IPR050441">
    <property type="entry name" value="RBM"/>
</dbReference>
<feature type="domain" description="RRM" evidence="5">
    <location>
        <begin position="124"/>
        <end position="204"/>
    </location>
</feature>
<feature type="domain" description="RRM" evidence="5">
    <location>
        <begin position="423"/>
        <end position="494"/>
    </location>
</feature>
<dbReference type="InterPro" id="IPR012677">
    <property type="entry name" value="Nucleotide-bd_a/b_plait_sf"/>
</dbReference>
<dbReference type="SUPFAM" id="SSF54928">
    <property type="entry name" value="RNA-binding domain, RBD"/>
    <property type="match status" value="2"/>
</dbReference>
<dbReference type="InterPro" id="IPR035979">
    <property type="entry name" value="RBD_domain_sf"/>
</dbReference>
<evidence type="ECO:0000259" key="5">
    <source>
        <dbReference type="PROSITE" id="PS50102"/>
    </source>
</evidence>
<dbReference type="GO" id="GO:0003723">
    <property type="term" value="F:RNA binding"/>
    <property type="evidence" value="ECO:0007669"/>
    <property type="project" value="UniProtKB-UniRule"/>
</dbReference>
<keyword evidence="7" id="KW-1185">Reference proteome</keyword>
<dbReference type="EMBL" id="AJWJ01000012">
    <property type="protein sequence ID" value="KAF2078081.1"/>
    <property type="molecule type" value="Genomic_DNA"/>
</dbReference>
<name>A0A8J4Q1H4_9MYCE</name>
<dbReference type="GO" id="GO:1990904">
    <property type="term" value="C:ribonucleoprotein complex"/>
    <property type="evidence" value="ECO:0007669"/>
    <property type="project" value="InterPro"/>
</dbReference>
<keyword evidence="2 3" id="KW-0694">RNA-binding</keyword>
<feature type="compositionally biased region" description="Low complexity" evidence="4">
    <location>
        <begin position="222"/>
        <end position="245"/>
    </location>
</feature>
<reference evidence="6" key="1">
    <citation type="submission" date="2020-01" db="EMBL/GenBank/DDBJ databases">
        <title>Development of genomics and gene disruption for Polysphondylium violaceum indicates a role for the polyketide synthase stlB in stalk morphogenesis.</title>
        <authorList>
            <person name="Narita B."/>
            <person name="Kawabe Y."/>
            <person name="Kin K."/>
            <person name="Saito T."/>
            <person name="Gibbs R."/>
            <person name="Kuspa A."/>
            <person name="Muzny D."/>
            <person name="Queller D."/>
            <person name="Richards S."/>
            <person name="Strassman J."/>
            <person name="Sucgang R."/>
            <person name="Worley K."/>
            <person name="Schaap P."/>
        </authorList>
    </citation>
    <scope>NUCLEOTIDE SEQUENCE</scope>
    <source>
        <strain evidence="6">QSvi11</strain>
    </source>
</reference>
<dbReference type="PANTHER" id="PTHR48034">
    <property type="entry name" value="TRANSFORMER-2 SEX-DETERMINING PROTEIN-RELATED"/>
    <property type="match status" value="1"/>
</dbReference>
<dbReference type="Proteomes" id="UP000695562">
    <property type="component" value="Unassembled WGS sequence"/>
</dbReference>
<dbReference type="OrthoDB" id="266020at2759"/>
<dbReference type="InterPro" id="IPR002343">
    <property type="entry name" value="Hud_Sxl_RNA"/>
</dbReference>
<comment type="caution">
    <text evidence="6">The sequence shown here is derived from an EMBL/GenBank/DDBJ whole genome shotgun (WGS) entry which is preliminary data.</text>
</comment>
<feature type="compositionally biased region" description="Low complexity" evidence="4">
    <location>
        <begin position="255"/>
        <end position="300"/>
    </location>
</feature>
<organism evidence="6 7">
    <name type="scientific">Polysphondylium violaceum</name>
    <dbReference type="NCBI Taxonomy" id="133409"/>
    <lineage>
        <taxon>Eukaryota</taxon>
        <taxon>Amoebozoa</taxon>
        <taxon>Evosea</taxon>
        <taxon>Eumycetozoa</taxon>
        <taxon>Dictyostelia</taxon>
        <taxon>Dictyosteliales</taxon>
        <taxon>Dictyosteliaceae</taxon>
        <taxon>Polysphondylium</taxon>
    </lineage>
</organism>
<evidence type="ECO:0000313" key="6">
    <source>
        <dbReference type="EMBL" id="KAF2078081.1"/>
    </source>
</evidence>
<dbReference type="InterPro" id="IPR000504">
    <property type="entry name" value="RRM_dom"/>
</dbReference>
<gene>
    <name evidence="6" type="ORF">CYY_000632</name>
</gene>
<dbReference type="AlphaFoldDB" id="A0A8J4Q1H4"/>
<evidence type="ECO:0000313" key="7">
    <source>
        <dbReference type="Proteomes" id="UP000695562"/>
    </source>
</evidence>